<name>A0A4U5JSH6_9GAMM</name>
<dbReference type="Proteomes" id="UP000308707">
    <property type="component" value="Unassembled WGS sequence"/>
</dbReference>
<evidence type="ECO:0000313" key="1">
    <source>
        <dbReference type="EMBL" id="TKR29289.1"/>
    </source>
</evidence>
<dbReference type="AlphaFoldDB" id="A0A4U5JSH6"/>
<sequence length="118" mass="12791">MTVEINYNYSFNQAAETDRAAEAKSNLGNGGGWLRAIALALGKIADAMGERMLDLARDIDTLQKQQKDNPDATIDGKGLTELNAELQVLGQQLGQMLQMLATIVKTIGEGNKDIARKQ</sequence>
<gene>
    <name evidence="1" type="ORF">FCE95_14090</name>
</gene>
<dbReference type="OrthoDB" id="5975998at2"/>
<keyword evidence="2" id="KW-1185">Reference proteome</keyword>
<evidence type="ECO:0000313" key="2">
    <source>
        <dbReference type="Proteomes" id="UP000308707"/>
    </source>
</evidence>
<reference evidence="1 2" key="1">
    <citation type="submission" date="2019-04" db="EMBL/GenBank/DDBJ databases">
        <title>Reference strain of H23.</title>
        <authorList>
            <person name="Luo X."/>
        </authorList>
    </citation>
    <scope>NUCLEOTIDE SEQUENCE [LARGE SCALE GENOMIC DNA]</scope>
    <source>
        <strain evidence="1 2">H23</strain>
    </source>
</reference>
<accession>A0A4U5JSH6</accession>
<organism evidence="1 2">
    <name type="scientific">Luteimonas gilva</name>
    <dbReference type="NCBI Taxonomy" id="2572684"/>
    <lineage>
        <taxon>Bacteria</taxon>
        <taxon>Pseudomonadati</taxon>
        <taxon>Pseudomonadota</taxon>
        <taxon>Gammaproteobacteria</taxon>
        <taxon>Lysobacterales</taxon>
        <taxon>Lysobacteraceae</taxon>
        <taxon>Luteimonas</taxon>
    </lineage>
</organism>
<protein>
    <submittedName>
        <fullName evidence="1">Uncharacterized protein</fullName>
    </submittedName>
</protein>
<dbReference type="RefSeq" id="WP_137267693.1">
    <property type="nucleotide sequence ID" value="NZ_SZUA01000003.1"/>
</dbReference>
<dbReference type="EMBL" id="SZUA01000003">
    <property type="protein sequence ID" value="TKR29289.1"/>
    <property type="molecule type" value="Genomic_DNA"/>
</dbReference>
<comment type="caution">
    <text evidence="1">The sequence shown here is derived from an EMBL/GenBank/DDBJ whole genome shotgun (WGS) entry which is preliminary data.</text>
</comment>
<proteinExistence type="predicted"/>